<keyword evidence="2" id="KW-0812">Transmembrane</keyword>
<accession>A0A5E4WXK0</accession>
<feature type="compositionally biased region" description="Basic and acidic residues" evidence="1">
    <location>
        <begin position="198"/>
        <end position="214"/>
    </location>
</feature>
<feature type="region of interest" description="Disordered" evidence="1">
    <location>
        <begin position="193"/>
        <end position="215"/>
    </location>
</feature>
<dbReference type="Proteomes" id="UP000343317">
    <property type="component" value="Unassembled WGS sequence"/>
</dbReference>
<keyword evidence="2" id="KW-1133">Transmembrane helix</keyword>
<reference evidence="3 4" key="1">
    <citation type="submission" date="2019-08" db="EMBL/GenBank/DDBJ databases">
        <authorList>
            <person name="Peeters C."/>
        </authorList>
    </citation>
    <scope>NUCLEOTIDE SEQUENCE [LARGE SCALE GENOMIC DNA]</scope>
    <source>
        <strain evidence="3 4">LMG 31112</strain>
    </source>
</reference>
<evidence type="ECO:0000313" key="4">
    <source>
        <dbReference type="Proteomes" id="UP000343317"/>
    </source>
</evidence>
<evidence type="ECO:0000256" key="1">
    <source>
        <dbReference type="SAM" id="MobiDB-lite"/>
    </source>
</evidence>
<name>A0A5E4WXK0_9BURK</name>
<evidence type="ECO:0000313" key="3">
    <source>
        <dbReference type="EMBL" id="VVE29013.1"/>
    </source>
</evidence>
<protein>
    <submittedName>
        <fullName evidence="3">Uncharacterized protein</fullName>
    </submittedName>
</protein>
<sequence>MRREIPRSPRTIRRRGEERQQQSRWDIILKSGPFLISLVGLFTSLTGLVLTFAVNGPSAIKNAEIFTEWYRTDQDLTGRWTNTSEGDIEPPAWSVSDENAVFLNMHAYGGEVSGEFVSTNVCAINSYSALNVGGRIRGNEVDAYLWDYIGGKKLILAGLHFRIDRGIHEMDVDVVRQVKGLLPASFRLGRRSSVYDDGQDHHPGDNTSDSERTQYRGRLCGVLPGTASMASARETD</sequence>
<proteinExistence type="predicted"/>
<dbReference type="EMBL" id="CABPSM010000010">
    <property type="protein sequence ID" value="VVE29013.1"/>
    <property type="molecule type" value="Genomic_DNA"/>
</dbReference>
<dbReference type="AlphaFoldDB" id="A0A5E4WXK0"/>
<keyword evidence="2" id="KW-0472">Membrane</keyword>
<gene>
    <name evidence="3" type="ORF">PHO31112_03538</name>
</gene>
<feature type="transmembrane region" description="Helical" evidence="2">
    <location>
        <begin position="34"/>
        <end position="54"/>
    </location>
</feature>
<organism evidence="3 4">
    <name type="scientific">Pandoraea horticolens</name>
    <dbReference type="NCBI Taxonomy" id="2508298"/>
    <lineage>
        <taxon>Bacteria</taxon>
        <taxon>Pseudomonadati</taxon>
        <taxon>Pseudomonadota</taxon>
        <taxon>Betaproteobacteria</taxon>
        <taxon>Burkholderiales</taxon>
        <taxon>Burkholderiaceae</taxon>
        <taxon>Pandoraea</taxon>
    </lineage>
</organism>
<evidence type="ECO:0000256" key="2">
    <source>
        <dbReference type="SAM" id="Phobius"/>
    </source>
</evidence>
<keyword evidence="4" id="KW-1185">Reference proteome</keyword>